<sequence>MKQILGITLLAALPLMAKEPPAVQRLDESAVVLSEIMGTPDKGIPQDLMEKAHCVVVVPGLKKGAFIVGGKYGKGFLSCRLVGRVGWSAPAAIRVEGGSVGFQIGGSETDVVMLVMNESGAKKLLDSQFTLGGEGSVAAGPVGRTATADTDAFMRAEILSWSRARGVFAGISLQGATLRQDMEENQTLYGKRLTTEEVVHKSTPPAAAARLMALLTRFSPREKSGD</sequence>
<feature type="domain" description="Ysc84 actin-binding" evidence="1">
    <location>
        <begin position="97"/>
        <end position="217"/>
    </location>
</feature>
<dbReference type="Proteomes" id="UP000593892">
    <property type="component" value="Chromosome"/>
</dbReference>
<organism evidence="2 3">
    <name type="scientific">Paludibaculum fermentans</name>
    <dbReference type="NCBI Taxonomy" id="1473598"/>
    <lineage>
        <taxon>Bacteria</taxon>
        <taxon>Pseudomonadati</taxon>
        <taxon>Acidobacteriota</taxon>
        <taxon>Terriglobia</taxon>
        <taxon>Bryobacterales</taxon>
        <taxon>Bryobacteraceae</taxon>
        <taxon>Paludibaculum</taxon>
    </lineage>
</organism>
<proteinExistence type="predicted"/>
<evidence type="ECO:0000313" key="3">
    <source>
        <dbReference type="Proteomes" id="UP000593892"/>
    </source>
</evidence>
<dbReference type="KEGG" id="pfer:IRI77_06910"/>
<dbReference type="EMBL" id="CP063849">
    <property type="protein sequence ID" value="QOY89677.1"/>
    <property type="molecule type" value="Genomic_DNA"/>
</dbReference>
<protein>
    <submittedName>
        <fullName evidence="2">Lipid-binding SYLF domain-containing protein</fullName>
    </submittedName>
</protein>
<evidence type="ECO:0000259" key="1">
    <source>
        <dbReference type="Pfam" id="PF04366"/>
    </source>
</evidence>
<reference evidence="2 3" key="1">
    <citation type="submission" date="2020-10" db="EMBL/GenBank/DDBJ databases">
        <title>Complete genome sequence of Paludibaculum fermentans P105T, a facultatively anaerobic acidobacterium capable of dissimilatory Fe(III) reduction.</title>
        <authorList>
            <person name="Dedysh S.N."/>
            <person name="Beletsky A.V."/>
            <person name="Kulichevskaya I.S."/>
            <person name="Mardanov A.V."/>
            <person name="Ravin N.V."/>
        </authorList>
    </citation>
    <scope>NUCLEOTIDE SEQUENCE [LARGE SCALE GENOMIC DNA]</scope>
    <source>
        <strain evidence="2 3">P105</strain>
    </source>
</reference>
<accession>A0A7S7SKY7</accession>
<dbReference type="PANTHER" id="PTHR15629:SF2">
    <property type="entry name" value="SH3 DOMAIN-CONTAINING YSC84-LIKE PROTEIN 1"/>
    <property type="match status" value="1"/>
</dbReference>
<dbReference type="RefSeq" id="WP_194451339.1">
    <property type="nucleotide sequence ID" value="NZ_CP063849.1"/>
</dbReference>
<name>A0A7S7SKY7_PALFE</name>
<dbReference type="PANTHER" id="PTHR15629">
    <property type="entry name" value="SH3YL1 PROTEIN"/>
    <property type="match status" value="1"/>
</dbReference>
<dbReference type="CDD" id="cd11524">
    <property type="entry name" value="SYLF"/>
    <property type="match status" value="1"/>
</dbReference>
<dbReference type="GO" id="GO:0035091">
    <property type="term" value="F:phosphatidylinositol binding"/>
    <property type="evidence" value="ECO:0007669"/>
    <property type="project" value="TreeGrafter"/>
</dbReference>
<dbReference type="Pfam" id="PF04366">
    <property type="entry name" value="Ysc84"/>
    <property type="match status" value="1"/>
</dbReference>
<evidence type="ECO:0000313" key="2">
    <source>
        <dbReference type="EMBL" id="QOY89677.1"/>
    </source>
</evidence>
<keyword evidence="3" id="KW-1185">Reference proteome</keyword>
<dbReference type="InterPro" id="IPR007461">
    <property type="entry name" value="Ysc84_actin-binding"/>
</dbReference>
<dbReference type="AlphaFoldDB" id="A0A7S7SKY7"/>
<dbReference type="InterPro" id="IPR051702">
    <property type="entry name" value="SH3_domain_YSC84-like"/>
</dbReference>
<gene>
    <name evidence="2" type="ORF">IRI77_06910</name>
</gene>